<evidence type="ECO:0000313" key="3">
    <source>
        <dbReference type="Proteomes" id="UP000736672"/>
    </source>
</evidence>
<accession>A0A9P9GUQ3</accession>
<dbReference type="EMBL" id="JAGTJS010000017">
    <property type="protein sequence ID" value="KAH7244899.1"/>
    <property type="molecule type" value="Genomic_DNA"/>
</dbReference>
<feature type="signal peptide" evidence="1">
    <location>
        <begin position="1"/>
        <end position="33"/>
    </location>
</feature>
<dbReference type="Proteomes" id="UP000736672">
    <property type="component" value="Unassembled WGS sequence"/>
</dbReference>
<name>A0A9P9GUQ3_FUSSL</name>
<protein>
    <recommendedName>
        <fullName evidence="4">Secreted protein</fullName>
    </recommendedName>
</protein>
<proteinExistence type="predicted"/>
<dbReference type="AlphaFoldDB" id="A0A9P9GUQ3"/>
<organism evidence="2 3">
    <name type="scientific">Fusarium solani</name>
    <name type="common">Filamentous fungus</name>
    <dbReference type="NCBI Taxonomy" id="169388"/>
    <lineage>
        <taxon>Eukaryota</taxon>
        <taxon>Fungi</taxon>
        <taxon>Dikarya</taxon>
        <taxon>Ascomycota</taxon>
        <taxon>Pezizomycotina</taxon>
        <taxon>Sordariomycetes</taxon>
        <taxon>Hypocreomycetidae</taxon>
        <taxon>Hypocreales</taxon>
        <taxon>Nectriaceae</taxon>
        <taxon>Fusarium</taxon>
        <taxon>Fusarium solani species complex</taxon>
    </lineage>
</organism>
<sequence>MRRTGDMWMRVGERRERIRFQIYALWLLQLAHAQAIEFSCCHMNRLYQDPMIRPGTLALVTPLSHEGDIELTSWKHLGINDPFR</sequence>
<evidence type="ECO:0000256" key="1">
    <source>
        <dbReference type="SAM" id="SignalP"/>
    </source>
</evidence>
<feature type="chain" id="PRO_5040115061" description="Secreted protein" evidence="1">
    <location>
        <begin position="34"/>
        <end position="84"/>
    </location>
</feature>
<evidence type="ECO:0000313" key="2">
    <source>
        <dbReference type="EMBL" id="KAH7244899.1"/>
    </source>
</evidence>
<comment type="caution">
    <text evidence="2">The sequence shown here is derived from an EMBL/GenBank/DDBJ whole genome shotgun (WGS) entry which is preliminary data.</text>
</comment>
<keyword evidence="3" id="KW-1185">Reference proteome</keyword>
<evidence type="ECO:0008006" key="4">
    <source>
        <dbReference type="Google" id="ProtNLM"/>
    </source>
</evidence>
<keyword evidence="1" id="KW-0732">Signal</keyword>
<reference evidence="2" key="1">
    <citation type="journal article" date="2021" name="Nat. Commun.">
        <title>Genetic determinants of endophytism in the Arabidopsis root mycobiome.</title>
        <authorList>
            <person name="Mesny F."/>
            <person name="Miyauchi S."/>
            <person name="Thiergart T."/>
            <person name="Pickel B."/>
            <person name="Atanasova L."/>
            <person name="Karlsson M."/>
            <person name="Huettel B."/>
            <person name="Barry K.W."/>
            <person name="Haridas S."/>
            <person name="Chen C."/>
            <person name="Bauer D."/>
            <person name="Andreopoulos W."/>
            <person name="Pangilinan J."/>
            <person name="LaButti K."/>
            <person name="Riley R."/>
            <person name="Lipzen A."/>
            <person name="Clum A."/>
            <person name="Drula E."/>
            <person name="Henrissat B."/>
            <person name="Kohler A."/>
            <person name="Grigoriev I.V."/>
            <person name="Martin F.M."/>
            <person name="Hacquard S."/>
        </authorList>
    </citation>
    <scope>NUCLEOTIDE SEQUENCE</scope>
    <source>
        <strain evidence="2">FSSC 5 MPI-SDFR-AT-0091</strain>
    </source>
</reference>
<gene>
    <name evidence="2" type="ORF">B0J15DRAFT_500915</name>
</gene>